<evidence type="ECO:0000256" key="3">
    <source>
        <dbReference type="ARBA" id="ARBA00022763"/>
    </source>
</evidence>
<sequence length="179" mass="20224">MNRKNRFDNVPWGYHPQWAVERKIPMMINAHIEKAATGPMFRGMFKSGRAIVPADGWFEWTGDKGRKQPWYIKLKSDEPVFMAAITDFRPGKEMHEGSGFVIVTAAAEGGMVDVHDRQPVVLAPEDALLWMDPDLSADQAEQIARQMALGADDFEWFKVSTEVNKAGHSDPHMIEPLET</sequence>
<keyword evidence="6" id="KW-0238">DNA-binding</keyword>
<keyword evidence="3" id="KW-0227">DNA damage</keyword>
<keyword evidence="10" id="KW-1185">Reference proteome</keyword>
<dbReference type="SUPFAM" id="SSF143081">
    <property type="entry name" value="BB1717-like"/>
    <property type="match status" value="1"/>
</dbReference>
<dbReference type="EMBL" id="JBHSMT010000006">
    <property type="protein sequence ID" value="MFC5472786.1"/>
    <property type="molecule type" value="Genomic_DNA"/>
</dbReference>
<protein>
    <recommendedName>
        <fullName evidence="8">Abasic site processing protein</fullName>
        <ecNumber evidence="8">3.4.-.-</ecNumber>
    </recommendedName>
</protein>
<dbReference type="GO" id="GO:0016787">
    <property type="term" value="F:hydrolase activity"/>
    <property type="evidence" value="ECO:0007669"/>
    <property type="project" value="UniProtKB-KW"/>
</dbReference>
<dbReference type="InterPro" id="IPR036590">
    <property type="entry name" value="SRAP-like"/>
</dbReference>
<dbReference type="InterPro" id="IPR003738">
    <property type="entry name" value="SRAP"/>
</dbReference>
<dbReference type="EC" id="3.4.-.-" evidence="8"/>
<dbReference type="PANTHER" id="PTHR13604">
    <property type="entry name" value="DC12-RELATED"/>
    <property type="match status" value="1"/>
</dbReference>
<keyword evidence="2 8" id="KW-0645">Protease</keyword>
<name>A0ABW0M7E2_9BURK</name>
<evidence type="ECO:0000256" key="7">
    <source>
        <dbReference type="ARBA" id="ARBA00023239"/>
    </source>
</evidence>
<evidence type="ECO:0000256" key="4">
    <source>
        <dbReference type="ARBA" id="ARBA00022801"/>
    </source>
</evidence>
<evidence type="ECO:0000256" key="1">
    <source>
        <dbReference type="ARBA" id="ARBA00008136"/>
    </source>
</evidence>
<gene>
    <name evidence="9" type="ORF">ACFPM8_02335</name>
</gene>
<proteinExistence type="inferred from homology"/>
<comment type="caution">
    <text evidence="9">The sequence shown here is derived from an EMBL/GenBank/DDBJ whole genome shotgun (WGS) entry which is preliminary data.</text>
</comment>
<comment type="similarity">
    <text evidence="1 8">Belongs to the SOS response-associated peptidase family.</text>
</comment>
<evidence type="ECO:0000313" key="10">
    <source>
        <dbReference type="Proteomes" id="UP001596045"/>
    </source>
</evidence>
<evidence type="ECO:0000256" key="8">
    <source>
        <dbReference type="RuleBase" id="RU364100"/>
    </source>
</evidence>
<evidence type="ECO:0000313" key="9">
    <source>
        <dbReference type="EMBL" id="MFC5472786.1"/>
    </source>
</evidence>
<dbReference type="PANTHER" id="PTHR13604:SF0">
    <property type="entry name" value="ABASIC SITE PROCESSING PROTEIN HMCES"/>
    <property type="match status" value="1"/>
</dbReference>
<keyword evidence="7" id="KW-0456">Lyase</keyword>
<reference evidence="10" key="1">
    <citation type="journal article" date="2019" name="Int. J. Syst. Evol. Microbiol.">
        <title>The Global Catalogue of Microorganisms (GCM) 10K type strain sequencing project: providing services to taxonomists for standard genome sequencing and annotation.</title>
        <authorList>
            <consortium name="The Broad Institute Genomics Platform"/>
            <consortium name="The Broad Institute Genome Sequencing Center for Infectious Disease"/>
            <person name="Wu L."/>
            <person name="Ma J."/>
        </authorList>
    </citation>
    <scope>NUCLEOTIDE SEQUENCE [LARGE SCALE GENOMIC DNA]</scope>
    <source>
        <strain evidence="10">JCM 17066</strain>
    </source>
</reference>
<keyword evidence="5" id="KW-0190">Covalent protein-DNA linkage</keyword>
<dbReference type="Gene3D" id="3.90.1680.10">
    <property type="entry name" value="SOS response associated peptidase-like"/>
    <property type="match status" value="1"/>
</dbReference>
<dbReference type="RefSeq" id="WP_378994570.1">
    <property type="nucleotide sequence ID" value="NZ_JBHSMT010000006.1"/>
</dbReference>
<evidence type="ECO:0000256" key="6">
    <source>
        <dbReference type="ARBA" id="ARBA00023125"/>
    </source>
</evidence>
<keyword evidence="4 8" id="KW-0378">Hydrolase</keyword>
<evidence type="ECO:0000256" key="2">
    <source>
        <dbReference type="ARBA" id="ARBA00022670"/>
    </source>
</evidence>
<dbReference type="Proteomes" id="UP001596045">
    <property type="component" value="Unassembled WGS sequence"/>
</dbReference>
<organism evidence="9 10">
    <name type="scientific">Paraherbaspirillum soli</name>
    <dbReference type="NCBI Taxonomy" id="631222"/>
    <lineage>
        <taxon>Bacteria</taxon>
        <taxon>Pseudomonadati</taxon>
        <taxon>Pseudomonadota</taxon>
        <taxon>Betaproteobacteria</taxon>
        <taxon>Burkholderiales</taxon>
        <taxon>Oxalobacteraceae</taxon>
        <taxon>Paraherbaspirillum</taxon>
    </lineage>
</organism>
<accession>A0ABW0M7E2</accession>
<evidence type="ECO:0000256" key="5">
    <source>
        <dbReference type="ARBA" id="ARBA00023124"/>
    </source>
</evidence>
<dbReference type="Pfam" id="PF02586">
    <property type="entry name" value="SRAP"/>
    <property type="match status" value="1"/>
</dbReference>